<dbReference type="Proteomes" id="UP001152759">
    <property type="component" value="Chromosome 2"/>
</dbReference>
<organism evidence="3 4">
    <name type="scientific">Bemisia tabaci</name>
    <name type="common">Sweetpotato whitefly</name>
    <name type="synonym">Aleurodes tabaci</name>
    <dbReference type="NCBI Taxonomy" id="7038"/>
    <lineage>
        <taxon>Eukaryota</taxon>
        <taxon>Metazoa</taxon>
        <taxon>Ecdysozoa</taxon>
        <taxon>Arthropoda</taxon>
        <taxon>Hexapoda</taxon>
        <taxon>Insecta</taxon>
        <taxon>Pterygota</taxon>
        <taxon>Neoptera</taxon>
        <taxon>Paraneoptera</taxon>
        <taxon>Hemiptera</taxon>
        <taxon>Sternorrhyncha</taxon>
        <taxon>Aleyrodoidea</taxon>
        <taxon>Aleyrodidae</taxon>
        <taxon>Aleyrodinae</taxon>
        <taxon>Bemisia</taxon>
    </lineage>
</organism>
<keyword evidence="1" id="KW-0812">Transmembrane</keyword>
<feature type="transmembrane region" description="Helical" evidence="1">
    <location>
        <begin position="45"/>
        <end position="65"/>
    </location>
</feature>
<keyword evidence="1" id="KW-0472">Membrane</keyword>
<keyword evidence="4" id="KW-1185">Reference proteome</keyword>
<keyword evidence="1" id="KW-1133">Transmembrane helix</keyword>
<dbReference type="InterPro" id="IPR006631">
    <property type="entry name" value="DM4_12"/>
</dbReference>
<keyword evidence="2" id="KW-0732">Signal</keyword>
<dbReference type="PANTHER" id="PTHR21398:SF6">
    <property type="entry name" value="AGAP007094-PA"/>
    <property type="match status" value="1"/>
</dbReference>
<proteinExistence type="predicted"/>
<dbReference type="EMBL" id="OU963863">
    <property type="protein sequence ID" value="CAH0385570.1"/>
    <property type="molecule type" value="Genomic_DNA"/>
</dbReference>
<evidence type="ECO:0000256" key="2">
    <source>
        <dbReference type="SAM" id="SignalP"/>
    </source>
</evidence>
<evidence type="ECO:0000256" key="1">
    <source>
        <dbReference type="SAM" id="Phobius"/>
    </source>
</evidence>
<protein>
    <submittedName>
        <fullName evidence="3">Uncharacterized protein</fullName>
    </submittedName>
</protein>
<feature type="chain" id="PRO_5040187225" evidence="2">
    <location>
        <begin position="30"/>
        <end position="180"/>
    </location>
</feature>
<dbReference type="PANTHER" id="PTHR21398">
    <property type="entry name" value="AGAP007094-PA"/>
    <property type="match status" value="1"/>
</dbReference>
<gene>
    <name evidence="3" type="ORF">BEMITA_LOCUS4786</name>
</gene>
<feature type="signal peptide" evidence="2">
    <location>
        <begin position="1"/>
        <end position="29"/>
    </location>
</feature>
<dbReference type="SMART" id="SM00718">
    <property type="entry name" value="DM4_12"/>
    <property type="match status" value="1"/>
</dbReference>
<name>A0A9P0F2I7_BEMTA</name>
<dbReference type="Pfam" id="PF07841">
    <property type="entry name" value="DM4_12"/>
    <property type="match status" value="1"/>
</dbReference>
<sequence>MCGSQFQSLSSKFMFILICIGVLLHLTSSAYCDDSRALVYTLGGVIKLIIGWAIPLELPVGVVFVHNYQFQYNALDNATKWHTLGRGRHTNFLSRFHIFNVLEKSLSRRGLDGMSCILKAICEVAETPYTHIGLIGQLIDLIFKPKVPSIYHSAWLKGSIHGNCSEYFCQKSLFDNWSLS</sequence>
<evidence type="ECO:0000313" key="3">
    <source>
        <dbReference type="EMBL" id="CAH0385570.1"/>
    </source>
</evidence>
<evidence type="ECO:0000313" key="4">
    <source>
        <dbReference type="Proteomes" id="UP001152759"/>
    </source>
</evidence>
<accession>A0A9P0F2I7</accession>
<reference evidence="3" key="1">
    <citation type="submission" date="2021-12" db="EMBL/GenBank/DDBJ databases">
        <authorList>
            <person name="King R."/>
        </authorList>
    </citation>
    <scope>NUCLEOTIDE SEQUENCE</scope>
</reference>
<dbReference type="AlphaFoldDB" id="A0A9P0F2I7"/>